<dbReference type="PANTHER" id="PTHR11727:SF27">
    <property type="entry name" value="RIBOSOMAL RNA SMALL SUBUNIT METHYLTRANSFERASE, CHLOROPLASTIC"/>
    <property type="match status" value="1"/>
</dbReference>
<evidence type="ECO:0000256" key="5">
    <source>
        <dbReference type="ARBA" id="ARBA00022691"/>
    </source>
</evidence>
<feature type="compositionally biased region" description="Basic and acidic residues" evidence="13">
    <location>
        <begin position="773"/>
        <end position="791"/>
    </location>
</feature>
<dbReference type="Proteomes" id="UP000026960">
    <property type="component" value="Chromosome 2"/>
</dbReference>
<dbReference type="PROSITE" id="PS50102">
    <property type="entry name" value="RRM"/>
    <property type="match status" value="2"/>
</dbReference>
<dbReference type="InterPro" id="IPR012677">
    <property type="entry name" value="Nucleotide-bd_a/b_plait_sf"/>
</dbReference>
<dbReference type="Gene3D" id="3.30.70.330">
    <property type="match status" value="2"/>
</dbReference>
<dbReference type="InterPro" id="IPR000504">
    <property type="entry name" value="RRM_dom"/>
</dbReference>
<dbReference type="GO" id="GO:0000179">
    <property type="term" value="F:rRNA (adenine-N6,N6-)-dimethyltransferase activity"/>
    <property type="evidence" value="ECO:0007669"/>
    <property type="project" value="UniProtKB-UniRule"/>
</dbReference>
<dbReference type="eggNOG" id="KOG0820">
    <property type="taxonomic scope" value="Eukaryota"/>
</dbReference>
<feature type="compositionally biased region" description="Pro residues" evidence="13">
    <location>
        <begin position="7"/>
        <end position="19"/>
    </location>
</feature>
<evidence type="ECO:0000256" key="8">
    <source>
        <dbReference type="ARBA" id="ARBA00022884"/>
    </source>
</evidence>
<dbReference type="eggNOG" id="KOG0106">
    <property type="taxonomic scope" value="Eukaryota"/>
</dbReference>
<feature type="region of interest" description="Disordered" evidence="13">
    <location>
        <begin position="603"/>
        <end position="625"/>
    </location>
</feature>
<keyword evidence="8 11" id="KW-0694">RNA-binding</keyword>
<feature type="binding site" evidence="11">
    <location>
        <position position="79"/>
    </location>
    <ligand>
        <name>S-adenosyl-L-methionine</name>
        <dbReference type="ChEBI" id="CHEBI:59789"/>
    </ligand>
</feature>
<evidence type="ECO:0000256" key="12">
    <source>
        <dbReference type="RuleBase" id="RU362106"/>
    </source>
</evidence>
<dbReference type="EnsemblPlants" id="OBART02G01780.1">
    <property type="protein sequence ID" value="OBART02G01780.1"/>
    <property type="gene ID" value="OBART02G01780"/>
</dbReference>
<evidence type="ECO:0000256" key="9">
    <source>
        <dbReference type="ARBA" id="ARBA00023242"/>
    </source>
</evidence>
<dbReference type="Pfam" id="PF00076">
    <property type="entry name" value="RRM_1"/>
    <property type="match status" value="2"/>
</dbReference>
<dbReference type="InterPro" id="IPR029063">
    <property type="entry name" value="SAM-dependent_MTases_sf"/>
</dbReference>
<dbReference type="GO" id="GO:0003723">
    <property type="term" value="F:RNA binding"/>
    <property type="evidence" value="ECO:0007669"/>
    <property type="project" value="UniProtKB-UniRule"/>
</dbReference>
<evidence type="ECO:0000256" key="4">
    <source>
        <dbReference type="ARBA" id="ARBA00022679"/>
    </source>
</evidence>
<feature type="domain" description="RRM" evidence="14">
    <location>
        <begin position="625"/>
        <end position="696"/>
    </location>
</feature>
<evidence type="ECO:0000256" key="11">
    <source>
        <dbReference type="PROSITE-ProRule" id="PRU01026"/>
    </source>
</evidence>
<evidence type="ECO:0000256" key="3">
    <source>
        <dbReference type="ARBA" id="ARBA00022603"/>
    </source>
</evidence>
<evidence type="ECO:0000256" key="6">
    <source>
        <dbReference type="ARBA" id="ARBA00022728"/>
    </source>
</evidence>
<comment type="subcellular location">
    <subcellularLocation>
        <location evidence="1">Nucleus speckle</location>
    </subcellularLocation>
</comment>
<dbReference type="InterPro" id="IPR020596">
    <property type="entry name" value="rRNA_Ade_Mease_Trfase_CS"/>
</dbReference>
<feature type="binding site" evidence="11">
    <location>
        <position position="127"/>
    </location>
    <ligand>
        <name>S-adenosyl-L-methionine</name>
        <dbReference type="ChEBI" id="CHEBI:59789"/>
    </ligand>
</feature>
<dbReference type="PROSITE" id="PS01131">
    <property type="entry name" value="RRNA_A_DIMETH"/>
    <property type="match status" value="1"/>
</dbReference>
<keyword evidence="6" id="KW-0507">mRNA processing</keyword>
<organism evidence="15">
    <name type="scientific">Oryza barthii</name>
    <dbReference type="NCBI Taxonomy" id="65489"/>
    <lineage>
        <taxon>Eukaryota</taxon>
        <taxon>Viridiplantae</taxon>
        <taxon>Streptophyta</taxon>
        <taxon>Embryophyta</taxon>
        <taxon>Tracheophyta</taxon>
        <taxon>Spermatophyta</taxon>
        <taxon>Magnoliopsida</taxon>
        <taxon>Liliopsida</taxon>
        <taxon>Poales</taxon>
        <taxon>Poaceae</taxon>
        <taxon>BOP clade</taxon>
        <taxon>Oryzoideae</taxon>
        <taxon>Oryzeae</taxon>
        <taxon>Oryzinae</taxon>
        <taxon>Oryza</taxon>
    </lineage>
</organism>
<feature type="compositionally biased region" description="Basic residues" evidence="13">
    <location>
        <begin position="417"/>
        <end position="428"/>
    </location>
</feature>
<evidence type="ECO:0000256" key="13">
    <source>
        <dbReference type="SAM" id="MobiDB-lite"/>
    </source>
</evidence>
<name>A0A0D3F003_9ORYZ</name>
<comment type="similarity">
    <text evidence="11 12">Belongs to the class I-like SAM-binding methyltransferase superfamily. rRNA adenine N(6)-methyltransferase family.</text>
</comment>
<dbReference type="GO" id="GO:0005681">
    <property type="term" value="C:spliceosomal complex"/>
    <property type="evidence" value="ECO:0007669"/>
    <property type="project" value="UniProtKB-KW"/>
</dbReference>
<sequence length="823" mass="92064">MVALPSLSPPPPRPSPSPATPRRRPPPPPPPHATPSHRVRSRPATVVSAASGVTDGYHSTIRSLNSRGRHVPRKSLGQNYMLNSKVNEELVAAAGVEEGDVVLEIGPGTGSLTAALLDAGATVFAVEKDKHMATLVNDRFGSTEQLKIIEEDITKFNVRSHLLPFLEEKSHHTRKYAKVVSNLPFNVSTEVVKLLLPMGDVFSVMVLLLQDETALRFADASIQTPEYRPINVFVNFYSEPEYKFKVERTNFFPQPKVDGAVISFKLKNSGDYPPVNSAFNGKRKMLRKSLQHLCSSSEIEAALANIGLPVTLTLPVLARFSPVVARPSGFSCNNSGDGSSSSPTGHCRWAHIHPAPGKISTPIQLIHPHLVHVVAYKNPHYAATDQSPLSPPLRFSIRRRRPNQSPRGGGDLGFPRPRPRRLSPRRRPLLPSSIPGGLRRVACPKMRPVFCGNLDYDARQSEIERLFSKYGRVERVDMKSGPDYLNVNYQNIGQVHIRDIMEHLCSSWMMDWALPFLPEPRSSLVHLQELRVHPGICSLGNNHLVNDALLLRSALHPPLRCTLLPRFAFVYMEDERDADEAIHRLDRIEFGRKGRRLRVEWTKEDRSGGRRGNSKRSPNNTRPTKTLFVINFDPINTRTRDLERHFDQYGKISNVRIRRNFAFVQYELQEDATKALEGTNGSTLMDRVISVEYALRDDDEKRNGYSPERRGRDRSPDRRDYRGRSASPYGRGRERGSPDYGRGRERGSPDYGRGGDRGSPDYHRGASPQGGNKGDERGSPPNNYDRERREASPGYDGPRRSTLAGALTVDCRPLAAVANCTVK</sequence>
<keyword evidence="4 11" id="KW-0808">Transferase</keyword>
<feature type="region of interest" description="Disordered" evidence="13">
    <location>
        <begin position="384"/>
        <end position="431"/>
    </location>
</feature>
<reference evidence="15" key="1">
    <citation type="journal article" date="2009" name="Rice">
        <title>De Novo Next Generation Sequencing of Plant Genomes.</title>
        <authorList>
            <person name="Rounsley S."/>
            <person name="Marri P.R."/>
            <person name="Yu Y."/>
            <person name="He R."/>
            <person name="Sisneros N."/>
            <person name="Goicoechea J.L."/>
            <person name="Lee S.J."/>
            <person name="Angelova A."/>
            <person name="Kudrna D."/>
            <person name="Luo M."/>
            <person name="Affourtit J."/>
            <person name="Desany B."/>
            <person name="Knight J."/>
            <person name="Niazi F."/>
            <person name="Egholm M."/>
            <person name="Wing R.A."/>
        </authorList>
    </citation>
    <scope>NUCLEOTIDE SEQUENCE [LARGE SCALE GENOMIC DNA]</scope>
    <source>
        <strain evidence="15">cv. IRGC 105608</strain>
    </source>
</reference>
<keyword evidence="5 11" id="KW-0949">S-adenosyl-L-methionine</keyword>
<feature type="binding site" evidence="11">
    <location>
        <position position="106"/>
    </location>
    <ligand>
        <name>S-adenosyl-L-methionine</name>
        <dbReference type="ChEBI" id="CHEBI:59789"/>
    </ligand>
</feature>
<keyword evidence="12" id="KW-0698">rRNA processing</keyword>
<dbReference type="SUPFAM" id="SSF53335">
    <property type="entry name" value="S-adenosyl-L-methionine-dependent methyltransferases"/>
    <property type="match status" value="1"/>
</dbReference>
<feature type="binding site" evidence="11">
    <location>
        <position position="81"/>
    </location>
    <ligand>
        <name>S-adenosyl-L-methionine</name>
        <dbReference type="ChEBI" id="CHEBI:59789"/>
    </ligand>
</feature>
<evidence type="ECO:0000313" key="16">
    <source>
        <dbReference type="Proteomes" id="UP000026960"/>
    </source>
</evidence>
<keyword evidence="16" id="KW-1185">Reference proteome</keyword>
<dbReference type="AlphaFoldDB" id="A0A0D3F003"/>
<comment type="similarity">
    <text evidence="10">Belongs to the splicing factor SR family. RS subfamily.</text>
</comment>
<dbReference type="SUPFAM" id="SSF54928">
    <property type="entry name" value="RNA-binding domain, RBD"/>
    <property type="match status" value="2"/>
</dbReference>
<dbReference type="InterPro" id="IPR020598">
    <property type="entry name" value="rRNA_Ade_methylase_Trfase_N"/>
</dbReference>
<feature type="compositionally biased region" description="Basic and acidic residues" evidence="13">
    <location>
        <begin position="699"/>
        <end position="723"/>
    </location>
</feature>
<keyword evidence="7" id="KW-0677">Repeat</keyword>
<dbReference type="EC" id="2.1.1.-" evidence="12"/>
<keyword evidence="3 11" id="KW-0489">Methyltransferase</keyword>
<feature type="region of interest" description="Disordered" evidence="13">
    <location>
        <begin position="1"/>
        <end position="42"/>
    </location>
</feature>
<evidence type="ECO:0000259" key="14">
    <source>
        <dbReference type="PROSITE" id="PS50102"/>
    </source>
</evidence>
<reference evidence="15" key="2">
    <citation type="submission" date="2015-03" db="UniProtKB">
        <authorList>
            <consortium name="EnsemblPlants"/>
        </authorList>
    </citation>
    <scope>IDENTIFICATION</scope>
</reference>
<dbReference type="PaxDb" id="65489-OBART02G01780.1"/>
<evidence type="ECO:0000256" key="1">
    <source>
        <dbReference type="ARBA" id="ARBA00004324"/>
    </source>
</evidence>
<dbReference type="Gene3D" id="3.40.50.150">
    <property type="entry name" value="Vaccinia Virus protein VP39"/>
    <property type="match status" value="1"/>
</dbReference>
<dbReference type="Pfam" id="PF00398">
    <property type="entry name" value="RrnaAD"/>
    <property type="match status" value="1"/>
</dbReference>
<dbReference type="PANTHER" id="PTHR11727">
    <property type="entry name" value="DIMETHYLADENOSINE TRANSFERASE"/>
    <property type="match status" value="1"/>
</dbReference>
<keyword evidence="6" id="KW-0747">Spliceosome</keyword>
<evidence type="ECO:0000256" key="10">
    <source>
        <dbReference type="ARBA" id="ARBA00061587"/>
    </source>
</evidence>
<protein>
    <recommendedName>
        <fullName evidence="12">rRNA adenine N(6)-methyltransferase</fullName>
        <ecNumber evidence="12">2.1.1.-</ecNumber>
    </recommendedName>
</protein>
<feature type="binding site" evidence="11">
    <location>
        <position position="182"/>
    </location>
    <ligand>
        <name>S-adenosyl-L-methionine</name>
        <dbReference type="ChEBI" id="CHEBI:59789"/>
    </ligand>
</feature>
<dbReference type="InterPro" id="IPR001737">
    <property type="entry name" value="KsgA/Erm"/>
</dbReference>
<keyword evidence="9" id="KW-0539">Nucleus</keyword>
<dbReference type="SMART" id="SM00360">
    <property type="entry name" value="RRM"/>
    <property type="match status" value="2"/>
</dbReference>
<dbReference type="PROSITE" id="PS51689">
    <property type="entry name" value="SAM_RNA_A_N6_MT"/>
    <property type="match status" value="1"/>
</dbReference>
<proteinExistence type="inferred from homology"/>
<dbReference type="SMART" id="SM00650">
    <property type="entry name" value="rADc"/>
    <property type="match status" value="1"/>
</dbReference>
<dbReference type="InterPro" id="IPR035979">
    <property type="entry name" value="RBD_domain_sf"/>
</dbReference>
<dbReference type="CDD" id="cd02440">
    <property type="entry name" value="AdoMet_MTases"/>
    <property type="match status" value="1"/>
</dbReference>
<feature type="domain" description="RRM" evidence="14">
    <location>
        <begin position="447"/>
        <end position="604"/>
    </location>
</feature>
<dbReference type="GO" id="GO:0016607">
    <property type="term" value="C:nuclear speck"/>
    <property type="evidence" value="ECO:0007669"/>
    <property type="project" value="UniProtKB-SubCell"/>
</dbReference>
<dbReference type="STRING" id="65489.A0A0D3F003"/>
<evidence type="ECO:0000313" key="15">
    <source>
        <dbReference type="EnsemblPlants" id="OBART02G01780.1"/>
    </source>
</evidence>
<keyword evidence="2" id="KW-0597">Phosphoprotein</keyword>
<feature type="region of interest" description="Disordered" evidence="13">
    <location>
        <begin position="699"/>
        <end position="805"/>
    </location>
</feature>
<accession>A0A0D3F003</accession>
<evidence type="ECO:0000256" key="2">
    <source>
        <dbReference type="ARBA" id="ARBA00022553"/>
    </source>
</evidence>
<keyword evidence="6" id="KW-0508">mRNA splicing</keyword>
<evidence type="ECO:0000256" key="7">
    <source>
        <dbReference type="ARBA" id="ARBA00022737"/>
    </source>
</evidence>
<dbReference type="Gramene" id="OBART02G01780.1">
    <property type="protein sequence ID" value="OBART02G01780.1"/>
    <property type="gene ID" value="OBART02G01780"/>
</dbReference>
<dbReference type="FunFam" id="3.30.70.330:FF:000299">
    <property type="entry name" value="Serine/arginine-rich splicing factor RS31"/>
    <property type="match status" value="1"/>
</dbReference>
<feature type="compositionally biased region" description="Basic and acidic residues" evidence="13">
    <location>
        <begin position="731"/>
        <end position="764"/>
    </location>
</feature>
<dbReference type="FunFam" id="3.40.50.150:FF:000265">
    <property type="entry name" value="rRNA adenine N(6)-methyltransferase"/>
    <property type="match status" value="1"/>
</dbReference>
<feature type="binding site" evidence="11">
    <location>
        <position position="152"/>
    </location>
    <ligand>
        <name>S-adenosyl-L-methionine</name>
        <dbReference type="ChEBI" id="CHEBI:59789"/>
    </ligand>
</feature>